<gene>
    <name evidence="1" type="ORF">F5Z01DRAFT_655126</name>
</gene>
<organism evidence="1 2">
    <name type="scientific">Emericellopsis atlantica</name>
    <dbReference type="NCBI Taxonomy" id="2614577"/>
    <lineage>
        <taxon>Eukaryota</taxon>
        <taxon>Fungi</taxon>
        <taxon>Dikarya</taxon>
        <taxon>Ascomycota</taxon>
        <taxon>Pezizomycotina</taxon>
        <taxon>Sordariomycetes</taxon>
        <taxon>Hypocreomycetidae</taxon>
        <taxon>Hypocreales</taxon>
        <taxon>Bionectriaceae</taxon>
        <taxon>Emericellopsis</taxon>
    </lineage>
</organism>
<dbReference type="Proteomes" id="UP000887229">
    <property type="component" value="Unassembled WGS sequence"/>
</dbReference>
<dbReference type="OrthoDB" id="5151039at2759"/>
<dbReference type="EMBL" id="MU251254">
    <property type="protein sequence ID" value="KAG9254313.1"/>
    <property type="molecule type" value="Genomic_DNA"/>
</dbReference>
<evidence type="ECO:0000313" key="1">
    <source>
        <dbReference type="EMBL" id="KAG9254313.1"/>
    </source>
</evidence>
<name>A0A9P7ZMP8_9HYPO</name>
<sequence length="134" mass="14492">MTGRDFPPQEPRPHQHHLLFENTSFTMKLYHLLALSPAVAYARPGTGAPDSLESGVCTSTMLNLMSLDFGPTTTVFTHTTTTTVSLDCGGCISVVEKYIPLGVPPVVFFDATTTVDEPAVKTAYACRTHDSKSE</sequence>
<dbReference type="AlphaFoldDB" id="A0A9P7ZMP8"/>
<dbReference type="RefSeq" id="XP_046118237.1">
    <property type="nucleotide sequence ID" value="XM_046263470.1"/>
</dbReference>
<dbReference type="GeneID" id="70294373"/>
<protein>
    <submittedName>
        <fullName evidence="1">Uncharacterized protein</fullName>
    </submittedName>
</protein>
<keyword evidence="2" id="KW-1185">Reference proteome</keyword>
<reference evidence="1" key="1">
    <citation type="journal article" date="2021" name="IMA Fungus">
        <title>Genomic characterization of three marine fungi, including Emericellopsis atlantica sp. nov. with signatures of a generalist lifestyle and marine biomass degradation.</title>
        <authorList>
            <person name="Hagestad O.C."/>
            <person name="Hou L."/>
            <person name="Andersen J.H."/>
            <person name="Hansen E.H."/>
            <person name="Altermark B."/>
            <person name="Li C."/>
            <person name="Kuhnert E."/>
            <person name="Cox R.J."/>
            <person name="Crous P.W."/>
            <person name="Spatafora J.W."/>
            <person name="Lail K."/>
            <person name="Amirebrahimi M."/>
            <person name="Lipzen A."/>
            <person name="Pangilinan J."/>
            <person name="Andreopoulos W."/>
            <person name="Hayes R.D."/>
            <person name="Ng V."/>
            <person name="Grigoriev I.V."/>
            <person name="Jackson S.A."/>
            <person name="Sutton T.D.S."/>
            <person name="Dobson A.D.W."/>
            <person name="Rama T."/>
        </authorList>
    </citation>
    <scope>NUCLEOTIDE SEQUENCE</scope>
    <source>
        <strain evidence="1">TS7</strain>
    </source>
</reference>
<evidence type="ECO:0000313" key="2">
    <source>
        <dbReference type="Proteomes" id="UP000887229"/>
    </source>
</evidence>
<accession>A0A9P7ZMP8</accession>
<comment type="caution">
    <text evidence="1">The sequence shown here is derived from an EMBL/GenBank/DDBJ whole genome shotgun (WGS) entry which is preliminary data.</text>
</comment>
<proteinExistence type="predicted"/>